<comment type="caution">
    <text evidence="1">The sequence shown here is derived from an EMBL/GenBank/DDBJ whole genome shotgun (WGS) entry which is preliminary data.</text>
</comment>
<protein>
    <submittedName>
        <fullName evidence="1">Uncharacterized protein</fullName>
    </submittedName>
</protein>
<keyword evidence="2" id="KW-1185">Reference proteome</keyword>
<evidence type="ECO:0000313" key="1">
    <source>
        <dbReference type="EMBL" id="GBP28423.1"/>
    </source>
</evidence>
<evidence type="ECO:0000313" key="2">
    <source>
        <dbReference type="Proteomes" id="UP000299102"/>
    </source>
</evidence>
<reference evidence="1 2" key="1">
    <citation type="journal article" date="2019" name="Commun. Biol.">
        <title>The bagworm genome reveals a unique fibroin gene that provides high tensile strength.</title>
        <authorList>
            <person name="Kono N."/>
            <person name="Nakamura H."/>
            <person name="Ohtoshi R."/>
            <person name="Tomita M."/>
            <person name="Numata K."/>
            <person name="Arakawa K."/>
        </authorList>
    </citation>
    <scope>NUCLEOTIDE SEQUENCE [LARGE SCALE GENOMIC DNA]</scope>
</reference>
<name>A0A4C1UPM6_EUMVA</name>
<sequence>MPMIDAVHSTRWSGTKIVLIKVGVVRSARPGWTWRRGRARVARRYCGLRRWDAPPEEASGRPPRMRPAMAMRLRSNTNTCTRLLHDTTN</sequence>
<dbReference type="AlphaFoldDB" id="A0A4C1UPM6"/>
<gene>
    <name evidence="1" type="ORF">EVAR_102996_1</name>
</gene>
<accession>A0A4C1UPM6</accession>
<organism evidence="1 2">
    <name type="scientific">Eumeta variegata</name>
    <name type="common">Bagworm moth</name>
    <name type="synonym">Eumeta japonica</name>
    <dbReference type="NCBI Taxonomy" id="151549"/>
    <lineage>
        <taxon>Eukaryota</taxon>
        <taxon>Metazoa</taxon>
        <taxon>Ecdysozoa</taxon>
        <taxon>Arthropoda</taxon>
        <taxon>Hexapoda</taxon>
        <taxon>Insecta</taxon>
        <taxon>Pterygota</taxon>
        <taxon>Neoptera</taxon>
        <taxon>Endopterygota</taxon>
        <taxon>Lepidoptera</taxon>
        <taxon>Glossata</taxon>
        <taxon>Ditrysia</taxon>
        <taxon>Tineoidea</taxon>
        <taxon>Psychidae</taxon>
        <taxon>Oiketicinae</taxon>
        <taxon>Eumeta</taxon>
    </lineage>
</organism>
<proteinExistence type="predicted"/>
<dbReference type="Proteomes" id="UP000299102">
    <property type="component" value="Unassembled WGS sequence"/>
</dbReference>
<dbReference type="EMBL" id="BGZK01000206">
    <property type="protein sequence ID" value="GBP28423.1"/>
    <property type="molecule type" value="Genomic_DNA"/>
</dbReference>